<evidence type="ECO:0000313" key="2">
    <source>
        <dbReference type="EMBL" id="MDI6452594.1"/>
    </source>
</evidence>
<sequence length="483" mass="57150">MRKRIDMSIFFTDDFVGFFEHAKSLEHAQHGYMKLEANTIQSGYIKDPELLLENLKSLFRMHKIKPRKITHVIHDQNILIRDIKISKNDLLKKNVESYIREQIGKSIHLPFEESVLTHSIRHEDHKEVRVIAFIADKNLLHDYCDIFEHLGVKEINHEVSSLPLYEHFIVNNNEKDETSMTVSLYDKLFSIQIIENHTTIFNLVEIEDGDVNNFGQLVENFIERIHNYYKFNMRKGKKDIKKVIFFNFNDYIDFDYIKQNITNQLQHLNPKICYMATNDPIAKNIHLASFIPYVTALYKRKKEPIQHDFNIRRMNKFNIYANYLFVLSLLIVSLIALIYIPYHTMNEDIKYQQNKINNLQIQLDLLIEETPPYPTYTPLQIDYSDAYDYLVEKEHSQSPYLLDLITEMGANIELMNYKTNAIGNEIVFTITASTEYELYEYLIQIYEEYGIIEGNSDMTRWMVNAPSHKFTQTLVMEVTVNHA</sequence>
<proteinExistence type="predicted"/>
<keyword evidence="3" id="KW-1185">Reference proteome</keyword>
<dbReference type="AlphaFoldDB" id="A0AAW6U7K7"/>
<keyword evidence="1" id="KW-0812">Transmembrane</keyword>
<name>A0AAW6U7K7_9MOLU</name>
<evidence type="ECO:0000313" key="3">
    <source>
        <dbReference type="Proteomes" id="UP001431532"/>
    </source>
</evidence>
<feature type="transmembrane region" description="Helical" evidence="1">
    <location>
        <begin position="320"/>
        <end position="342"/>
    </location>
</feature>
<dbReference type="Proteomes" id="UP001431532">
    <property type="component" value="Unassembled WGS sequence"/>
</dbReference>
<evidence type="ECO:0008006" key="4">
    <source>
        <dbReference type="Google" id="ProtNLM"/>
    </source>
</evidence>
<dbReference type="EMBL" id="JASCXW010000007">
    <property type="protein sequence ID" value="MDI6452594.1"/>
    <property type="molecule type" value="Genomic_DNA"/>
</dbReference>
<evidence type="ECO:0000256" key="1">
    <source>
        <dbReference type="SAM" id="Phobius"/>
    </source>
</evidence>
<organism evidence="2 3">
    <name type="scientific">Peloplasma aerotolerans</name>
    <dbReference type="NCBI Taxonomy" id="3044389"/>
    <lineage>
        <taxon>Bacteria</taxon>
        <taxon>Bacillati</taxon>
        <taxon>Mycoplasmatota</taxon>
        <taxon>Mollicutes</taxon>
        <taxon>Acholeplasmatales</taxon>
        <taxon>Acholeplasmataceae</taxon>
        <taxon>Peloplasma</taxon>
    </lineage>
</organism>
<dbReference type="Gene3D" id="3.30.420.40">
    <property type="match status" value="1"/>
</dbReference>
<keyword evidence="1" id="KW-1133">Transmembrane helix</keyword>
<accession>A0AAW6U7K7</accession>
<dbReference type="RefSeq" id="WP_282839010.1">
    <property type="nucleotide sequence ID" value="NZ_JASCXW010000007.1"/>
</dbReference>
<protein>
    <recommendedName>
        <fullName evidence="4">Type IV pilus assembly protein PilM</fullName>
    </recommendedName>
</protein>
<gene>
    <name evidence="2" type="ORF">QJ521_03355</name>
</gene>
<keyword evidence="1" id="KW-0472">Membrane</keyword>
<comment type="caution">
    <text evidence="2">The sequence shown here is derived from an EMBL/GenBank/DDBJ whole genome shotgun (WGS) entry which is preliminary data.</text>
</comment>
<reference evidence="2" key="1">
    <citation type="submission" date="2023-05" db="EMBL/GenBank/DDBJ databases">
        <title>Mariniplasma microaerophilum sp. nov., a novel anaerobic mollicute isolated from terrestrial mud volcano, Taman Peninsula, Russia.</title>
        <authorList>
            <person name="Khomyakova M.A."/>
            <person name="Merkel A.Y."/>
            <person name="Slobodkin A.I."/>
        </authorList>
    </citation>
    <scope>NUCLEOTIDE SEQUENCE</scope>
    <source>
        <strain evidence="2">M4Ah</strain>
    </source>
</reference>